<gene>
    <name evidence="1" type="ORF">LTR36_004759</name>
</gene>
<name>A0AAV9JG32_9PEZI</name>
<protein>
    <submittedName>
        <fullName evidence="1">Uncharacterized protein</fullName>
    </submittedName>
</protein>
<evidence type="ECO:0000313" key="2">
    <source>
        <dbReference type="Proteomes" id="UP001324427"/>
    </source>
</evidence>
<evidence type="ECO:0000313" key="1">
    <source>
        <dbReference type="EMBL" id="KAK4543985.1"/>
    </source>
</evidence>
<reference evidence="1 2" key="1">
    <citation type="submission" date="2021-11" db="EMBL/GenBank/DDBJ databases">
        <title>Black yeast isolated from Biological Soil Crust.</title>
        <authorList>
            <person name="Kurbessoian T."/>
        </authorList>
    </citation>
    <scope>NUCLEOTIDE SEQUENCE [LARGE SCALE GENOMIC DNA]</scope>
    <source>
        <strain evidence="1 2">CCFEE 5522</strain>
    </source>
</reference>
<organism evidence="1 2">
    <name type="scientific">Oleoguttula mirabilis</name>
    <dbReference type="NCBI Taxonomy" id="1507867"/>
    <lineage>
        <taxon>Eukaryota</taxon>
        <taxon>Fungi</taxon>
        <taxon>Dikarya</taxon>
        <taxon>Ascomycota</taxon>
        <taxon>Pezizomycotina</taxon>
        <taxon>Dothideomycetes</taxon>
        <taxon>Dothideomycetidae</taxon>
        <taxon>Mycosphaerellales</taxon>
        <taxon>Teratosphaeriaceae</taxon>
        <taxon>Oleoguttula</taxon>
    </lineage>
</organism>
<dbReference type="Proteomes" id="UP001324427">
    <property type="component" value="Unassembled WGS sequence"/>
</dbReference>
<keyword evidence="2" id="KW-1185">Reference proteome</keyword>
<accession>A0AAV9JG32</accession>
<comment type="caution">
    <text evidence="1">The sequence shown here is derived from an EMBL/GenBank/DDBJ whole genome shotgun (WGS) entry which is preliminary data.</text>
</comment>
<dbReference type="EMBL" id="JAVFHQ010000028">
    <property type="protein sequence ID" value="KAK4543985.1"/>
    <property type="molecule type" value="Genomic_DNA"/>
</dbReference>
<proteinExistence type="predicted"/>
<dbReference type="AlphaFoldDB" id="A0AAV9JG32"/>
<sequence length="247" mass="27281">MVCTRGAVGRAQAAAIKQTCTTIDIEPFRFLDLPPELRNRVYTFHLATAANDGKIYDLTSLKEPAIAAVSQLVRQESLPIFFTEAAFELYVGADVDPRPGWTGTIQPYSPIKAKYAGTLTLRPRVLRRIRSSLQEAVILRDVTLKAVDCAVIQHRAYWKRVSSGVRQFHSISALRLRCDIGSGVEVAATVRDYYQYILDPRHADVQAIAEAVAGRAGFIGFTIEDLEEVAKGFRVPEEGTRANGDGK</sequence>